<evidence type="ECO:0000313" key="2">
    <source>
        <dbReference type="Proteomes" id="UP000673383"/>
    </source>
</evidence>
<name>A0A8I1XZ38_BRAEL</name>
<comment type="caution">
    <text evidence="1">The sequence shown here is derived from an EMBL/GenBank/DDBJ whole genome shotgun (WGS) entry which is preliminary data.</text>
</comment>
<sequence>MATIDDSISEIRSVRNEIWRYRRLLQTELAEAEREIVEKRLRERLSTFEGLLASAFPLAMKL</sequence>
<proteinExistence type="predicted"/>
<dbReference type="EMBL" id="JAFICZ010000001">
    <property type="protein sequence ID" value="MBP1291259.1"/>
    <property type="molecule type" value="Genomic_DNA"/>
</dbReference>
<protein>
    <submittedName>
        <fullName evidence="1">Uncharacterized protein</fullName>
    </submittedName>
</protein>
<organism evidence="1 2">
    <name type="scientific">Bradyrhizobium elkanii</name>
    <dbReference type="NCBI Taxonomy" id="29448"/>
    <lineage>
        <taxon>Bacteria</taxon>
        <taxon>Pseudomonadati</taxon>
        <taxon>Pseudomonadota</taxon>
        <taxon>Alphaproteobacteria</taxon>
        <taxon>Hyphomicrobiales</taxon>
        <taxon>Nitrobacteraceae</taxon>
        <taxon>Bradyrhizobium</taxon>
    </lineage>
</organism>
<reference evidence="1" key="1">
    <citation type="submission" date="2021-02" db="EMBL/GenBank/DDBJ databases">
        <title>Genomic Encyclopedia of Type Strains, Phase IV (KMG-V): Genome sequencing to study the core and pangenomes of soil and plant-associated prokaryotes.</title>
        <authorList>
            <person name="Whitman W."/>
        </authorList>
    </citation>
    <scope>NUCLEOTIDE SEQUENCE</scope>
    <source>
        <strain evidence="1">USDA 406</strain>
    </source>
</reference>
<evidence type="ECO:0000313" key="1">
    <source>
        <dbReference type="EMBL" id="MBP1291259.1"/>
    </source>
</evidence>
<gene>
    <name evidence="1" type="ORF">JOH49_001012</name>
</gene>
<dbReference type="Proteomes" id="UP000673383">
    <property type="component" value="Unassembled WGS sequence"/>
</dbReference>
<dbReference type="RefSeq" id="WP_172648790.1">
    <property type="nucleotide sequence ID" value="NZ_JAFICZ010000001.1"/>
</dbReference>
<dbReference type="AlphaFoldDB" id="A0A8I1XZ38"/>
<accession>A0A8I1XZ38</accession>